<feature type="domain" description="DNA methylase N-4/N-6" evidence="4">
    <location>
        <begin position="1"/>
        <end position="306"/>
    </location>
</feature>
<keyword evidence="6" id="KW-1185">Reference proteome</keyword>
<dbReference type="SUPFAM" id="SSF53335">
    <property type="entry name" value="S-adenosyl-L-methionine-dependent methyltransferases"/>
    <property type="match status" value="1"/>
</dbReference>
<evidence type="ECO:0000313" key="6">
    <source>
        <dbReference type="Proteomes" id="UP000290243"/>
    </source>
</evidence>
<dbReference type="GO" id="GO:0003677">
    <property type="term" value="F:DNA binding"/>
    <property type="evidence" value="ECO:0007669"/>
    <property type="project" value="InterPro"/>
</dbReference>
<evidence type="ECO:0000256" key="3">
    <source>
        <dbReference type="ARBA" id="ARBA00022691"/>
    </source>
</evidence>
<gene>
    <name evidence="5" type="ORF">NCTC10168_00359</name>
</gene>
<keyword evidence="1 5" id="KW-0489">Methyltransferase</keyword>
<evidence type="ECO:0000256" key="2">
    <source>
        <dbReference type="ARBA" id="ARBA00022679"/>
    </source>
</evidence>
<evidence type="ECO:0000313" key="5">
    <source>
        <dbReference type="EMBL" id="VEU75437.1"/>
    </source>
</evidence>
<evidence type="ECO:0000259" key="4">
    <source>
        <dbReference type="Pfam" id="PF01555"/>
    </source>
</evidence>
<name>A0A449B4B5_9BACT</name>
<organism evidence="5 6">
    <name type="scientific">Mycoplasmopsis maculosa</name>
    <dbReference type="NCBI Taxonomy" id="114885"/>
    <lineage>
        <taxon>Bacteria</taxon>
        <taxon>Bacillati</taxon>
        <taxon>Mycoplasmatota</taxon>
        <taxon>Mycoplasmoidales</taxon>
        <taxon>Metamycoplasmataceae</taxon>
        <taxon>Mycoplasmopsis</taxon>
    </lineage>
</organism>
<proteinExistence type="predicted"/>
<accession>A0A449B4B5</accession>
<dbReference type="GO" id="GO:0008170">
    <property type="term" value="F:N-methyltransferase activity"/>
    <property type="evidence" value="ECO:0007669"/>
    <property type="project" value="InterPro"/>
</dbReference>
<reference evidence="5 6" key="1">
    <citation type="submission" date="2019-01" db="EMBL/GenBank/DDBJ databases">
        <authorList>
            <consortium name="Pathogen Informatics"/>
        </authorList>
    </citation>
    <scope>NUCLEOTIDE SEQUENCE [LARGE SCALE GENOMIC DNA]</scope>
    <source>
        <strain evidence="5 6">NCTC10168</strain>
    </source>
</reference>
<dbReference type="Pfam" id="PF01555">
    <property type="entry name" value="N6_N4_Mtase"/>
    <property type="match status" value="1"/>
</dbReference>
<evidence type="ECO:0000256" key="1">
    <source>
        <dbReference type="ARBA" id="ARBA00022603"/>
    </source>
</evidence>
<sequence>MNERLKLAKELLKDDGVIFVSIDDTEQAYLKVLMDEIFGEENFVCNFIWRNKNTGGGSDKNGIDIETEFILCYSKNKEKVIFSRQEIISENYKYIDEYFKERGKYNLIDLDHVSSKSSFKYSESLDYEIEAPDGTFFKNYRNIIKPRSYSYTLGKNTFDFANKNGFIEIIKKKDKDGNEYWKAYRKSYEKVKIDNKKLEIIPREEGNNFNNLINEGNITTSSGKRMLINVLENKDFAFPKPIELLKIIINFKNNKNARVLDFFAGSGTTAHAVLELNREDGGNRTFTLVTNNENNIGIDVNYERLYRINHGIGTKGEAFEWTNKNEPYKSNLNVFKLEYFDVSPNNLDINVKELTNKLINVLKEFGITSIDQNNEQEYINLLNDLSSLKPLEKENNESN</sequence>
<dbReference type="InterPro" id="IPR002941">
    <property type="entry name" value="DNA_methylase_N4/N6"/>
</dbReference>
<dbReference type="InterPro" id="IPR002295">
    <property type="entry name" value="N4/N6-MTase_EcoPI_Mod-like"/>
</dbReference>
<dbReference type="AlphaFoldDB" id="A0A449B4B5"/>
<dbReference type="Proteomes" id="UP000290243">
    <property type="component" value="Chromosome"/>
</dbReference>
<keyword evidence="2" id="KW-0808">Transferase</keyword>
<dbReference type="KEGG" id="mmau:NCTC10168_00359"/>
<dbReference type="Gene3D" id="3.40.50.150">
    <property type="entry name" value="Vaccinia Virus protein VP39"/>
    <property type="match status" value="2"/>
</dbReference>
<protein>
    <submittedName>
        <fullName evidence="5">Type III restriction-modification system: methylase</fullName>
    </submittedName>
</protein>
<dbReference type="InterPro" id="IPR029063">
    <property type="entry name" value="SAM-dependent_MTases_sf"/>
</dbReference>
<dbReference type="EMBL" id="LR215037">
    <property type="protein sequence ID" value="VEU75437.1"/>
    <property type="molecule type" value="Genomic_DNA"/>
</dbReference>
<keyword evidence="3" id="KW-0949">S-adenosyl-L-methionine</keyword>
<dbReference type="GO" id="GO:0032259">
    <property type="term" value="P:methylation"/>
    <property type="evidence" value="ECO:0007669"/>
    <property type="project" value="UniProtKB-KW"/>
</dbReference>
<dbReference type="PRINTS" id="PR00506">
    <property type="entry name" value="D21N6MTFRASE"/>
</dbReference>